<reference evidence="2" key="2">
    <citation type="submission" date="2015-07" db="EMBL/GenBank/DDBJ databases">
        <title>Plasmids, circular viruses and viroids from rat gut.</title>
        <authorList>
            <person name="Jorgensen T.J."/>
            <person name="Hansen M.A."/>
            <person name="Xu Z."/>
            <person name="Tabak M.A."/>
            <person name="Sorensen S.J."/>
            <person name="Hansen L.H."/>
        </authorList>
    </citation>
    <scope>NUCLEOTIDE SEQUENCE</scope>
    <source>
        <strain evidence="2">RGRH0197</strain>
    </source>
</reference>
<organism evidence="2">
    <name type="scientific">uncultured prokaryote</name>
    <dbReference type="NCBI Taxonomy" id="198431"/>
    <lineage>
        <taxon>unclassified sequences</taxon>
        <taxon>environmental samples</taxon>
    </lineage>
</organism>
<evidence type="ECO:0000256" key="1">
    <source>
        <dbReference type="SAM" id="MobiDB-lite"/>
    </source>
</evidence>
<sequence>MTTHGISHQGEGCSRSKSDVSRPTPAAWTAQPLVPLECVSLVLTIHQGPGLDVASVTMEVKDAHSKELLSMRSDPCYPAGQSHRLVEEVSLHVRRTLLELLDPEPF</sequence>
<feature type="region of interest" description="Disordered" evidence="1">
    <location>
        <begin position="1"/>
        <end position="25"/>
    </location>
</feature>
<dbReference type="EMBL" id="LN852877">
    <property type="protein sequence ID" value="CRY94150.1"/>
    <property type="molecule type" value="Genomic_DNA"/>
</dbReference>
<protein>
    <submittedName>
        <fullName evidence="2">Uncharacterized protein</fullName>
    </submittedName>
</protein>
<evidence type="ECO:0000313" key="2">
    <source>
        <dbReference type="EMBL" id="CRY94150.1"/>
    </source>
</evidence>
<dbReference type="AlphaFoldDB" id="A0A0H5PY80"/>
<accession>A0A0H5PY80</accession>
<reference evidence="2" key="1">
    <citation type="submission" date="2015-06" db="EMBL/GenBank/DDBJ databases">
        <authorList>
            <person name="Joergensen T."/>
        </authorList>
    </citation>
    <scope>NUCLEOTIDE SEQUENCE</scope>
    <source>
        <strain evidence="2">RGRH0197</strain>
    </source>
</reference>
<proteinExistence type="predicted"/>
<name>A0A0H5PY80_9ZZZZ</name>